<evidence type="ECO:0000256" key="1">
    <source>
        <dbReference type="SAM" id="MobiDB-lite"/>
    </source>
</evidence>
<accession>A0A4Q7MS90</accession>
<protein>
    <submittedName>
        <fullName evidence="2">Uncharacterized protein</fullName>
    </submittedName>
</protein>
<reference evidence="2 3" key="1">
    <citation type="submission" date="2019-02" db="EMBL/GenBank/DDBJ databases">
        <title>Genomic Encyclopedia of Type Strains, Phase IV (KMG-IV): sequencing the most valuable type-strain genomes for metagenomic binning, comparative biology and taxonomic classification.</title>
        <authorList>
            <person name="Goeker M."/>
        </authorList>
    </citation>
    <scope>NUCLEOTIDE SEQUENCE [LARGE SCALE GENOMIC DNA]</scope>
    <source>
        <strain evidence="2 3">DSM 18116</strain>
    </source>
</reference>
<dbReference type="RefSeq" id="WP_130542140.1">
    <property type="nucleotide sequence ID" value="NZ_CP042431.1"/>
</dbReference>
<comment type="caution">
    <text evidence="2">The sequence shown here is derived from an EMBL/GenBank/DDBJ whole genome shotgun (WGS) entry which is preliminary data.</text>
</comment>
<proteinExistence type="predicted"/>
<dbReference type="EMBL" id="SGXA01000002">
    <property type="protein sequence ID" value="RZS71662.1"/>
    <property type="molecule type" value="Genomic_DNA"/>
</dbReference>
<gene>
    <name evidence="2" type="ORF">EV199_3570</name>
</gene>
<name>A0A4Q7MS90_9BACT</name>
<sequence>MAIQTGQIRFTGRIGDLIGYYRNGVHCLRSRPAKVHQTKATRQAAQQFGIASRKGKLIRQAFAPHLNGRKDGGWVNRLNKTLIQSGLEGLKGYRFNQQTGIETFFPQFTIDHNNLLQIPAQVLPALPRKVTHLEVKLIAASINFNTGRVISTVSQSRFLDLKQSFEGLQFNAIAPKQGTLILALQVNAFQDNLPLLDKRYLATDLIAIQIPAKETISNTQRKKAKRFKSGKSWKSPGSQRWQIEKEILPIVLSHHLFNDRSGWNELRE</sequence>
<dbReference type="Proteomes" id="UP000293874">
    <property type="component" value="Unassembled WGS sequence"/>
</dbReference>
<dbReference type="AlphaFoldDB" id="A0A4Q7MS90"/>
<keyword evidence="3" id="KW-1185">Reference proteome</keyword>
<evidence type="ECO:0000313" key="2">
    <source>
        <dbReference type="EMBL" id="RZS71662.1"/>
    </source>
</evidence>
<organism evidence="2 3">
    <name type="scientific">Pseudobacter ginsenosidimutans</name>
    <dbReference type="NCBI Taxonomy" id="661488"/>
    <lineage>
        <taxon>Bacteria</taxon>
        <taxon>Pseudomonadati</taxon>
        <taxon>Bacteroidota</taxon>
        <taxon>Chitinophagia</taxon>
        <taxon>Chitinophagales</taxon>
        <taxon>Chitinophagaceae</taxon>
        <taxon>Pseudobacter</taxon>
    </lineage>
</organism>
<feature type="region of interest" description="Disordered" evidence="1">
    <location>
        <begin position="219"/>
        <end position="238"/>
    </location>
</feature>
<dbReference type="OrthoDB" id="681012at2"/>
<evidence type="ECO:0000313" key="3">
    <source>
        <dbReference type="Proteomes" id="UP000293874"/>
    </source>
</evidence>
<feature type="compositionally biased region" description="Basic residues" evidence="1">
    <location>
        <begin position="220"/>
        <end position="231"/>
    </location>
</feature>